<dbReference type="RefSeq" id="WP_112678890.1">
    <property type="nucleotide sequence ID" value="NZ_PYAG01000041.1"/>
</dbReference>
<sequence length="92" mass="9483">MSPRILDLGDVIAHFQPGPTSPPPTGPGTGSGSRPGPRVTSLLDDTDRTNADKLGRLDYLISEMQYVARVDGCPPALANLIAEAGRITGAGA</sequence>
<dbReference type="AlphaFoldDB" id="A0A328NIN5"/>
<dbReference type="Proteomes" id="UP000249419">
    <property type="component" value="Unassembled WGS sequence"/>
</dbReference>
<dbReference type="EMBL" id="PYAG01000041">
    <property type="protein sequence ID" value="RAO26511.1"/>
    <property type="molecule type" value="Genomic_DNA"/>
</dbReference>
<gene>
    <name evidence="2" type="ORF">PSN13_06539</name>
</gene>
<accession>A0A328NIN5</accession>
<evidence type="ECO:0000313" key="2">
    <source>
        <dbReference type="EMBL" id="RAO26511.1"/>
    </source>
</evidence>
<evidence type="ECO:0000313" key="3">
    <source>
        <dbReference type="Proteomes" id="UP000249419"/>
    </source>
</evidence>
<comment type="caution">
    <text evidence="2">The sequence shown here is derived from an EMBL/GenBank/DDBJ whole genome shotgun (WGS) entry which is preliminary data.</text>
</comment>
<name>A0A328NIN5_9ACTN</name>
<organism evidence="2 3">
    <name type="scientific">Micromonospora saelicesensis</name>
    <dbReference type="NCBI Taxonomy" id="285676"/>
    <lineage>
        <taxon>Bacteria</taxon>
        <taxon>Bacillati</taxon>
        <taxon>Actinomycetota</taxon>
        <taxon>Actinomycetes</taxon>
        <taxon>Micromonosporales</taxon>
        <taxon>Micromonosporaceae</taxon>
        <taxon>Micromonospora</taxon>
    </lineage>
</organism>
<feature type="region of interest" description="Disordered" evidence="1">
    <location>
        <begin position="9"/>
        <end position="48"/>
    </location>
</feature>
<proteinExistence type="predicted"/>
<reference evidence="2 3" key="1">
    <citation type="submission" date="2018-03" db="EMBL/GenBank/DDBJ databases">
        <title>Defining the species Micromonospora saelicesensis and Micromonospora noduli under the framework of genomics.</title>
        <authorList>
            <person name="Riesco R."/>
            <person name="Trujillo M.E."/>
        </authorList>
    </citation>
    <scope>NUCLEOTIDE SEQUENCE [LARGE SCALE GENOMIC DNA]</scope>
    <source>
        <strain evidence="2 3">PSN13</strain>
    </source>
</reference>
<protein>
    <submittedName>
        <fullName evidence="2">Uncharacterized protein</fullName>
    </submittedName>
</protein>
<evidence type="ECO:0000256" key="1">
    <source>
        <dbReference type="SAM" id="MobiDB-lite"/>
    </source>
</evidence>